<proteinExistence type="predicted"/>
<organism evidence="1 2">
    <name type="scientific">Candidatus Desulfobia pelagia</name>
    <dbReference type="NCBI Taxonomy" id="2841692"/>
    <lineage>
        <taxon>Bacteria</taxon>
        <taxon>Pseudomonadati</taxon>
        <taxon>Thermodesulfobacteriota</taxon>
        <taxon>Desulfobulbia</taxon>
        <taxon>Desulfobulbales</taxon>
        <taxon>Desulfobulbaceae</taxon>
        <taxon>Candidatus Desulfobia</taxon>
    </lineage>
</organism>
<evidence type="ECO:0000313" key="1">
    <source>
        <dbReference type="EMBL" id="MBC8319081.1"/>
    </source>
</evidence>
<evidence type="ECO:0000313" key="2">
    <source>
        <dbReference type="Proteomes" id="UP000614424"/>
    </source>
</evidence>
<protein>
    <submittedName>
        <fullName evidence="1">Uncharacterized protein</fullName>
    </submittedName>
</protein>
<reference evidence="1 2" key="1">
    <citation type="submission" date="2020-08" db="EMBL/GenBank/DDBJ databases">
        <title>Bridging the membrane lipid divide: bacteria of the FCB group superphylum have the potential to synthesize archaeal ether lipids.</title>
        <authorList>
            <person name="Villanueva L."/>
            <person name="Von Meijenfeldt F.A.B."/>
            <person name="Westbye A.B."/>
            <person name="Yadav S."/>
            <person name="Hopmans E.C."/>
            <person name="Dutilh B.E."/>
            <person name="Sinninghe Damste J.S."/>
        </authorList>
    </citation>
    <scope>NUCLEOTIDE SEQUENCE [LARGE SCALE GENOMIC DNA]</scope>
    <source>
        <strain evidence="1">NIOZ-UU47</strain>
    </source>
</reference>
<sequence length="248" mass="27870">MPHSQTSPSCFGYCQCCGQEHFLFSALAEKHCLELMRSLQEKKRIDISASNEDADPHFSTEYLFGQARGKMFGILVCNDQQGSLHLLKAFSGQYNGIWEVDGWAPPLFKTETFLDISQGIEKKIKQLGREIELHPHNSDTKNSLTRERKSLSQNLMKDIHALYAISNFSGETKSLEEIFNGTGIPTGTGDCCAPKLLNYAARNNLTPLSLAEFYWGKENLSGTRRQGQFYESCTDKCQPILGYMLCGM</sequence>
<dbReference type="AlphaFoldDB" id="A0A8J6NEC6"/>
<gene>
    <name evidence="1" type="ORF">H8E41_14395</name>
</gene>
<dbReference type="EMBL" id="JACNJZ010000224">
    <property type="protein sequence ID" value="MBC8319081.1"/>
    <property type="molecule type" value="Genomic_DNA"/>
</dbReference>
<dbReference type="Proteomes" id="UP000614424">
    <property type="component" value="Unassembled WGS sequence"/>
</dbReference>
<name>A0A8J6NEC6_9BACT</name>
<accession>A0A8J6NEC6</accession>
<comment type="caution">
    <text evidence="1">The sequence shown here is derived from an EMBL/GenBank/DDBJ whole genome shotgun (WGS) entry which is preliminary data.</text>
</comment>